<accession>A0AAJ6W0H0</accession>
<feature type="compositionally biased region" description="Polar residues" evidence="2">
    <location>
        <begin position="160"/>
        <end position="178"/>
    </location>
</feature>
<evidence type="ECO:0000256" key="1">
    <source>
        <dbReference type="SAM" id="Coils"/>
    </source>
</evidence>
<feature type="region of interest" description="Disordered" evidence="2">
    <location>
        <begin position="336"/>
        <end position="372"/>
    </location>
</feature>
<sequence length="756" mass="82206">MSGSFTLQATDAGLPEDSGLKSVMSSFEERIPSQSGTPSVEFVKSGTAPEKDRSVTPTAGADENSCPNAEVIAQGAAEVRKSASPADEHGDLTEVEHQGPAITDGRSIGDVPSADCLHDVSMMSVDGHMSVDLGPEPPTLELAPESGGSDNPLKKEDLSSRCSNPSEDPASTSRSNCENENFNLTASLPSRGSSVLTPVNKSALSARISSICDDEDDLFLTPTQGTAGDSAHKQARSSYEASPVNEKADLNGTFDKPEPEVSLVESKANETFDKEPSIVEDAIPRIRVSSSGSPDLDLRLDSTCQPEESKAAASCLLNEQMSTPVRRQARGTFTYDGIGEKDCEDFPEQTRLSGEQPAQEEDTSLLKEKRKSSSFAKRTSSILELSFVSSPKRGNFQMKTPSAADRSTRSSLINFNESIAFDFSAAAKSAEVNGGVAEMGSFVFASSSGLPVAKSDDPFDLSTLEKTNKLSVTKDEKFTRVSFIAMFDPIKVHDGQQEPSVDKMEPPATVPGRKSSIFSSHRASVSSPLIKGLPTPVFVKPKAAKSVLKAVGVQTDEICEQPTPTPAPSIDDDVAFELVRLNQTLESQAKALSTYEQVVTKLFDARRKTLENPAEDPKSKIRLDEELERNKRLEDAVRSMENSMHSTLMRMQEFRIANEDLRKVVEEQRTALVDTRSELDACQKQWQEEINDRDESLQKLGVHLDETNRAHEKSVSMLKLQLQAKESEIESLNMQNSIARKEVDSLRGLVNSMKLQ</sequence>
<reference evidence="4" key="1">
    <citation type="submission" date="2025-08" db="UniProtKB">
        <authorList>
            <consortium name="RefSeq"/>
        </authorList>
    </citation>
    <scope>IDENTIFICATION</scope>
</reference>
<name>A0AAJ6W0H0_9ACAR</name>
<feature type="region of interest" description="Disordered" evidence="2">
    <location>
        <begin position="1"/>
        <end position="114"/>
    </location>
</feature>
<evidence type="ECO:0000256" key="2">
    <source>
        <dbReference type="SAM" id="MobiDB-lite"/>
    </source>
</evidence>
<dbReference type="GeneID" id="100906279"/>
<feature type="region of interest" description="Disordered" evidence="2">
    <location>
        <begin position="127"/>
        <end position="178"/>
    </location>
</feature>
<feature type="region of interest" description="Disordered" evidence="2">
    <location>
        <begin position="222"/>
        <end position="257"/>
    </location>
</feature>
<feature type="region of interest" description="Disordered" evidence="2">
    <location>
        <begin position="495"/>
        <end position="517"/>
    </location>
</feature>
<feature type="compositionally biased region" description="Basic and acidic residues" evidence="2">
    <location>
        <begin position="495"/>
        <end position="505"/>
    </location>
</feature>
<feature type="coiled-coil region" evidence="1">
    <location>
        <begin position="715"/>
        <end position="742"/>
    </location>
</feature>
<evidence type="ECO:0000313" key="3">
    <source>
        <dbReference type="Proteomes" id="UP000694867"/>
    </source>
</evidence>
<proteinExistence type="predicted"/>
<gene>
    <name evidence="4" type="primary">LOC100906279</name>
</gene>
<keyword evidence="1" id="KW-0175">Coiled coil</keyword>
<feature type="coiled-coil region" evidence="1">
    <location>
        <begin position="623"/>
        <end position="685"/>
    </location>
</feature>
<organism evidence="3 4">
    <name type="scientific">Galendromus occidentalis</name>
    <name type="common">western predatory mite</name>
    <dbReference type="NCBI Taxonomy" id="34638"/>
    <lineage>
        <taxon>Eukaryota</taxon>
        <taxon>Metazoa</taxon>
        <taxon>Ecdysozoa</taxon>
        <taxon>Arthropoda</taxon>
        <taxon>Chelicerata</taxon>
        <taxon>Arachnida</taxon>
        <taxon>Acari</taxon>
        <taxon>Parasitiformes</taxon>
        <taxon>Mesostigmata</taxon>
        <taxon>Gamasina</taxon>
        <taxon>Phytoseioidea</taxon>
        <taxon>Phytoseiidae</taxon>
        <taxon>Typhlodrominae</taxon>
        <taxon>Galendromus</taxon>
    </lineage>
</organism>
<protein>
    <submittedName>
        <fullName evidence="4">Uncharacterized protein LOC100906279</fullName>
    </submittedName>
</protein>
<dbReference type="KEGG" id="goe:100906279"/>
<dbReference type="Proteomes" id="UP000694867">
    <property type="component" value="Unplaced"/>
</dbReference>
<feature type="compositionally biased region" description="Basic and acidic residues" evidence="2">
    <location>
        <begin position="78"/>
        <end position="97"/>
    </location>
</feature>
<dbReference type="AlphaFoldDB" id="A0AAJ6W0H0"/>
<evidence type="ECO:0000313" key="4">
    <source>
        <dbReference type="RefSeq" id="XP_003747337.1"/>
    </source>
</evidence>
<dbReference type="RefSeq" id="XP_003747337.1">
    <property type="nucleotide sequence ID" value="XM_003747289.2"/>
</dbReference>
<keyword evidence="3" id="KW-1185">Reference proteome</keyword>